<dbReference type="InterPro" id="IPR000595">
    <property type="entry name" value="cNMP-bd_dom"/>
</dbReference>
<evidence type="ECO:0000313" key="6">
    <source>
        <dbReference type="EMBL" id="SVA64672.1"/>
    </source>
</evidence>
<dbReference type="PANTHER" id="PTHR24567:SF75">
    <property type="entry name" value="FUMARATE AND NITRATE REDUCTION REGULATORY PROTEIN"/>
    <property type="match status" value="1"/>
</dbReference>
<evidence type="ECO:0000256" key="3">
    <source>
        <dbReference type="ARBA" id="ARBA00023163"/>
    </source>
</evidence>
<evidence type="ECO:0000256" key="2">
    <source>
        <dbReference type="ARBA" id="ARBA00023125"/>
    </source>
</evidence>
<feature type="domain" description="Cyclic nucleotide-binding" evidence="4">
    <location>
        <begin position="27"/>
        <end position="97"/>
    </location>
</feature>
<dbReference type="PANTHER" id="PTHR24567">
    <property type="entry name" value="CRP FAMILY TRANSCRIPTIONAL REGULATORY PROTEIN"/>
    <property type="match status" value="1"/>
</dbReference>
<dbReference type="SMART" id="SM00419">
    <property type="entry name" value="HTH_CRP"/>
    <property type="match status" value="1"/>
</dbReference>
<dbReference type="Gene3D" id="2.60.120.10">
    <property type="entry name" value="Jelly Rolls"/>
    <property type="match status" value="1"/>
</dbReference>
<dbReference type="AlphaFoldDB" id="A0A381XJI4"/>
<keyword evidence="2" id="KW-0238">DNA-binding</keyword>
<dbReference type="CDD" id="cd00092">
    <property type="entry name" value="HTH_CRP"/>
    <property type="match status" value="1"/>
</dbReference>
<dbReference type="PRINTS" id="PR00034">
    <property type="entry name" value="HTHCRP"/>
</dbReference>
<gene>
    <name evidence="6" type="ORF">METZ01_LOCUS117526</name>
</gene>
<name>A0A381XJI4_9ZZZZ</name>
<dbReference type="PROSITE" id="PS50042">
    <property type="entry name" value="CNMP_BINDING_3"/>
    <property type="match status" value="1"/>
</dbReference>
<dbReference type="GO" id="GO:0005829">
    <property type="term" value="C:cytosol"/>
    <property type="evidence" value="ECO:0007669"/>
    <property type="project" value="TreeGrafter"/>
</dbReference>
<dbReference type="InterPro" id="IPR036390">
    <property type="entry name" value="WH_DNA-bd_sf"/>
</dbReference>
<dbReference type="CDD" id="cd00038">
    <property type="entry name" value="CAP_ED"/>
    <property type="match status" value="1"/>
</dbReference>
<dbReference type="EMBL" id="UINC01015340">
    <property type="protein sequence ID" value="SVA64672.1"/>
    <property type="molecule type" value="Genomic_DNA"/>
</dbReference>
<organism evidence="6">
    <name type="scientific">marine metagenome</name>
    <dbReference type="NCBI Taxonomy" id="408172"/>
    <lineage>
        <taxon>unclassified sequences</taxon>
        <taxon>metagenomes</taxon>
        <taxon>ecological metagenomes</taxon>
    </lineage>
</organism>
<dbReference type="InterPro" id="IPR018335">
    <property type="entry name" value="Tscrpt_reg_HTH_Crp-type_CS"/>
</dbReference>
<accession>A0A381XJI4</accession>
<dbReference type="PROSITE" id="PS51063">
    <property type="entry name" value="HTH_CRP_2"/>
    <property type="match status" value="1"/>
</dbReference>
<protein>
    <recommendedName>
        <fullName evidence="7">HTH crp-type domain-containing protein</fullName>
    </recommendedName>
</protein>
<dbReference type="InterPro" id="IPR018490">
    <property type="entry name" value="cNMP-bd_dom_sf"/>
</dbReference>
<sequence>MSFNSSVTPKIGQALTCQECSLADLCLARTLSPDDLQQFELMVRGSPALGRGETLYRDGDDFKKLYVVKSGSYKTVVSASDGITQITGFYLPGELFGFDGFRDKHSCSAVALEYSRVCELSLSSIDKLVTKLPTLRWELDRQIAREITSDQSMLLLLARRTAEERIASFLLSISLRFSQRGFSGIEFRLSMSRHEIANYLGLAAETVSRIFRRFKEYGIALSNGRMITIQNYAVLEDWANI</sequence>
<dbReference type="FunFam" id="1.10.10.10:FF:000028">
    <property type="entry name" value="Fumarate/nitrate reduction transcriptional regulator Fnr"/>
    <property type="match status" value="1"/>
</dbReference>
<feature type="non-terminal residue" evidence="6">
    <location>
        <position position="241"/>
    </location>
</feature>
<dbReference type="InterPro" id="IPR012318">
    <property type="entry name" value="HTH_CRP"/>
</dbReference>
<dbReference type="PROSITE" id="PS00042">
    <property type="entry name" value="HTH_CRP_1"/>
    <property type="match status" value="1"/>
</dbReference>
<dbReference type="Gene3D" id="1.10.10.10">
    <property type="entry name" value="Winged helix-like DNA-binding domain superfamily/Winged helix DNA-binding domain"/>
    <property type="match status" value="1"/>
</dbReference>
<reference evidence="6" key="1">
    <citation type="submission" date="2018-05" db="EMBL/GenBank/DDBJ databases">
        <authorList>
            <person name="Lanie J.A."/>
            <person name="Ng W.-L."/>
            <person name="Kazmierczak K.M."/>
            <person name="Andrzejewski T.M."/>
            <person name="Davidsen T.M."/>
            <person name="Wayne K.J."/>
            <person name="Tettelin H."/>
            <person name="Glass J.I."/>
            <person name="Rusch D."/>
            <person name="Podicherti R."/>
            <person name="Tsui H.-C.T."/>
            <person name="Winkler M.E."/>
        </authorList>
    </citation>
    <scope>NUCLEOTIDE SEQUENCE</scope>
</reference>
<dbReference type="GO" id="GO:0003700">
    <property type="term" value="F:DNA-binding transcription factor activity"/>
    <property type="evidence" value="ECO:0007669"/>
    <property type="project" value="InterPro"/>
</dbReference>
<evidence type="ECO:0000256" key="1">
    <source>
        <dbReference type="ARBA" id="ARBA00023015"/>
    </source>
</evidence>
<dbReference type="Pfam" id="PF13545">
    <property type="entry name" value="HTH_Crp_2"/>
    <property type="match status" value="1"/>
</dbReference>
<dbReference type="InterPro" id="IPR050397">
    <property type="entry name" value="Env_Response_Regulators"/>
</dbReference>
<keyword evidence="3" id="KW-0804">Transcription</keyword>
<evidence type="ECO:0000259" key="4">
    <source>
        <dbReference type="PROSITE" id="PS50042"/>
    </source>
</evidence>
<dbReference type="SUPFAM" id="SSF46785">
    <property type="entry name" value="Winged helix' DNA-binding domain"/>
    <property type="match status" value="1"/>
</dbReference>
<dbReference type="GO" id="GO:0003677">
    <property type="term" value="F:DNA binding"/>
    <property type="evidence" value="ECO:0007669"/>
    <property type="project" value="UniProtKB-KW"/>
</dbReference>
<evidence type="ECO:0008006" key="7">
    <source>
        <dbReference type="Google" id="ProtNLM"/>
    </source>
</evidence>
<evidence type="ECO:0000259" key="5">
    <source>
        <dbReference type="PROSITE" id="PS51063"/>
    </source>
</evidence>
<dbReference type="InterPro" id="IPR014710">
    <property type="entry name" value="RmlC-like_jellyroll"/>
</dbReference>
<dbReference type="Pfam" id="PF00027">
    <property type="entry name" value="cNMP_binding"/>
    <property type="match status" value="1"/>
</dbReference>
<dbReference type="SMART" id="SM00100">
    <property type="entry name" value="cNMP"/>
    <property type="match status" value="1"/>
</dbReference>
<keyword evidence="1" id="KW-0805">Transcription regulation</keyword>
<proteinExistence type="predicted"/>
<feature type="domain" description="HTH crp-type" evidence="5">
    <location>
        <begin position="160"/>
        <end position="233"/>
    </location>
</feature>
<dbReference type="InterPro" id="IPR036388">
    <property type="entry name" value="WH-like_DNA-bd_sf"/>
</dbReference>
<dbReference type="SUPFAM" id="SSF51206">
    <property type="entry name" value="cAMP-binding domain-like"/>
    <property type="match status" value="1"/>
</dbReference>